<evidence type="ECO:0000313" key="1">
    <source>
        <dbReference type="EMBL" id="DAD44744.1"/>
    </source>
</evidence>
<accession>A0A822ZEW7</accession>
<gene>
    <name evidence="1" type="ORF">HUJ06_002974</name>
</gene>
<dbReference type="Proteomes" id="UP000607653">
    <property type="component" value="Unassembled WGS sequence"/>
</dbReference>
<dbReference type="AlphaFoldDB" id="A0A822ZEW7"/>
<organism evidence="1 2">
    <name type="scientific">Nelumbo nucifera</name>
    <name type="common">Sacred lotus</name>
    <dbReference type="NCBI Taxonomy" id="4432"/>
    <lineage>
        <taxon>Eukaryota</taxon>
        <taxon>Viridiplantae</taxon>
        <taxon>Streptophyta</taxon>
        <taxon>Embryophyta</taxon>
        <taxon>Tracheophyta</taxon>
        <taxon>Spermatophyta</taxon>
        <taxon>Magnoliopsida</taxon>
        <taxon>Proteales</taxon>
        <taxon>Nelumbonaceae</taxon>
        <taxon>Nelumbo</taxon>
    </lineage>
</organism>
<name>A0A822ZEW7_NELNU</name>
<proteinExistence type="predicted"/>
<evidence type="ECO:0000313" key="2">
    <source>
        <dbReference type="Proteomes" id="UP000607653"/>
    </source>
</evidence>
<comment type="caution">
    <text evidence="1">The sequence shown here is derived from an EMBL/GenBank/DDBJ whole genome shotgun (WGS) entry which is preliminary data.</text>
</comment>
<protein>
    <submittedName>
        <fullName evidence="1">Uncharacterized protein</fullName>
    </submittedName>
</protein>
<dbReference type="EMBL" id="DUZY01000007">
    <property type="protein sequence ID" value="DAD44744.1"/>
    <property type="molecule type" value="Genomic_DNA"/>
</dbReference>
<sequence length="129" mass="14698">MHLLLHSIQNPLQIFIEKDLLHLQGITVKLSGDEYHGREGLLQGAISGFTSFSKAFLPLPLLLYHPKGRGKINVVCLPLYARQDNVISFWLVGGFWTDPQQQSLYGIKKIRRGKWYGTLYKVYDTTHSG</sequence>
<keyword evidence="2" id="KW-1185">Reference proteome</keyword>
<reference evidence="1 2" key="1">
    <citation type="journal article" date="2020" name="Mol. Biol. Evol.">
        <title>Distinct Expression and Methylation Patterns for Genes with Different Fates following a Single Whole-Genome Duplication in Flowering Plants.</title>
        <authorList>
            <person name="Shi T."/>
            <person name="Rahmani R.S."/>
            <person name="Gugger P.F."/>
            <person name="Wang M."/>
            <person name="Li H."/>
            <person name="Zhang Y."/>
            <person name="Li Z."/>
            <person name="Wang Q."/>
            <person name="Van de Peer Y."/>
            <person name="Marchal K."/>
            <person name="Chen J."/>
        </authorList>
    </citation>
    <scope>NUCLEOTIDE SEQUENCE [LARGE SCALE GENOMIC DNA]</scope>
    <source>
        <tissue evidence="1">Leaf</tissue>
    </source>
</reference>